<reference evidence="1" key="2">
    <citation type="journal article" date="2015" name="Fish Shellfish Immunol.">
        <title>Early steps in the European eel (Anguilla anguilla)-Vibrio vulnificus interaction in the gills: Role of the RtxA13 toxin.</title>
        <authorList>
            <person name="Callol A."/>
            <person name="Pajuelo D."/>
            <person name="Ebbesson L."/>
            <person name="Teles M."/>
            <person name="MacKenzie S."/>
            <person name="Amaro C."/>
        </authorList>
    </citation>
    <scope>NUCLEOTIDE SEQUENCE</scope>
</reference>
<proteinExistence type="predicted"/>
<organism evidence="1">
    <name type="scientific">Anguilla anguilla</name>
    <name type="common">European freshwater eel</name>
    <name type="synonym">Muraena anguilla</name>
    <dbReference type="NCBI Taxonomy" id="7936"/>
    <lineage>
        <taxon>Eukaryota</taxon>
        <taxon>Metazoa</taxon>
        <taxon>Chordata</taxon>
        <taxon>Craniata</taxon>
        <taxon>Vertebrata</taxon>
        <taxon>Euteleostomi</taxon>
        <taxon>Actinopterygii</taxon>
        <taxon>Neopterygii</taxon>
        <taxon>Teleostei</taxon>
        <taxon>Anguilliformes</taxon>
        <taxon>Anguillidae</taxon>
        <taxon>Anguilla</taxon>
    </lineage>
</organism>
<dbReference type="AlphaFoldDB" id="A0A0E9UFN1"/>
<name>A0A0E9UFN1_ANGAN</name>
<reference evidence="1" key="1">
    <citation type="submission" date="2014-11" db="EMBL/GenBank/DDBJ databases">
        <authorList>
            <person name="Amaro Gonzalez C."/>
        </authorList>
    </citation>
    <scope>NUCLEOTIDE SEQUENCE</scope>
</reference>
<sequence length="24" mass="2699">MWQLGVNVLLDRESGTALFMAFLS</sequence>
<protein>
    <submittedName>
        <fullName evidence="1">Uncharacterized protein</fullName>
    </submittedName>
</protein>
<accession>A0A0E9UFN1</accession>
<dbReference type="EMBL" id="GBXM01044055">
    <property type="protein sequence ID" value="JAH64522.1"/>
    <property type="molecule type" value="Transcribed_RNA"/>
</dbReference>
<evidence type="ECO:0000313" key="1">
    <source>
        <dbReference type="EMBL" id="JAH64522.1"/>
    </source>
</evidence>